<accession>A0A1E3IIU6</accession>
<organism evidence="2 3">
    <name type="scientific">Cryptococcus depauperatus CBS 7841</name>
    <dbReference type="NCBI Taxonomy" id="1295531"/>
    <lineage>
        <taxon>Eukaryota</taxon>
        <taxon>Fungi</taxon>
        <taxon>Dikarya</taxon>
        <taxon>Basidiomycota</taxon>
        <taxon>Agaricomycotina</taxon>
        <taxon>Tremellomycetes</taxon>
        <taxon>Tremellales</taxon>
        <taxon>Cryptococcaceae</taxon>
        <taxon>Cryptococcus</taxon>
    </lineage>
</organism>
<keyword evidence="3" id="KW-1185">Reference proteome</keyword>
<protein>
    <submittedName>
        <fullName evidence="2">Uncharacterized protein</fullName>
    </submittedName>
</protein>
<evidence type="ECO:0000313" key="3">
    <source>
        <dbReference type="Proteomes" id="UP000094043"/>
    </source>
</evidence>
<proteinExistence type="predicted"/>
<dbReference type="KEGG" id="cdep:91087638"/>
<dbReference type="OrthoDB" id="2574468at2759"/>
<dbReference type="GeneID" id="91087638"/>
<evidence type="ECO:0000313" key="2">
    <source>
        <dbReference type="EMBL" id="WVN88226.1"/>
    </source>
</evidence>
<reference evidence="2" key="2">
    <citation type="journal article" date="2022" name="Elife">
        <title>Obligate sexual reproduction of a homothallic fungus closely related to the Cryptococcus pathogenic species complex.</title>
        <authorList>
            <person name="Passer A.R."/>
            <person name="Clancey S.A."/>
            <person name="Shea T."/>
            <person name="David-Palma M."/>
            <person name="Averette A.F."/>
            <person name="Boekhout T."/>
            <person name="Porcel B.M."/>
            <person name="Nowrousian M."/>
            <person name="Cuomo C.A."/>
            <person name="Sun S."/>
            <person name="Heitman J."/>
            <person name="Coelho M.A."/>
        </authorList>
    </citation>
    <scope>NUCLEOTIDE SEQUENCE</scope>
    <source>
        <strain evidence="2">CBS 7841</strain>
    </source>
</reference>
<sequence>MLPNSGFNCKRKRKCWGAEEEEGGVKQMRVASPTLSRQVYPLPDLVADHSNPTSDDDQVMDMDQDMPDSSSIVGPPSPLERCAQESYVYESGGSGGFGFGPGVEEDGLEMDMVDDMGSHKSYPSLTPHTSPNHFSNQNGNAMFRASSQLAAQPFSTGLPAPAARGIFQPTMSNPLPLNATEVEKARAQHGPWCKSIPRLIMSKYPDINGKRSMWTVCEDCGACEKTQD</sequence>
<feature type="region of interest" description="Disordered" evidence="1">
    <location>
        <begin position="42"/>
        <end position="76"/>
    </location>
</feature>
<gene>
    <name evidence="2" type="ORF">L203_103427</name>
</gene>
<dbReference type="VEuPathDB" id="FungiDB:L203_02978"/>
<reference evidence="2" key="1">
    <citation type="submission" date="2016-06" db="EMBL/GenBank/DDBJ databases">
        <authorList>
            <person name="Cuomo C."/>
            <person name="Litvintseva A."/>
            <person name="Heitman J."/>
            <person name="Chen Y."/>
            <person name="Sun S."/>
            <person name="Springer D."/>
            <person name="Dromer F."/>
            <person name="Young S."/>
            <person name="Zeng Q."/>
            <person name="Chapman S."/>
            <person name="Gujja S."/>
            <person name="Saif S."/>
            <person name="Birren B."/>
        </authorList>
    </citation>
    <scope>NUCLEOTIDE SEQUENCE</scope>
    <source>
        <strain evidence="2">CBS 7841</strain>
    </source>
</reference>
<name>A0A1E3IIU6_9TREE</name>
<reference evidence="2" key="3">
    <citation type="submission" date="2024-01" db="EMBL/GenBank/DDBJ databases">
        <authorList>
            <person name="Coelho M.A."/>
            <person name="David-Palma M."/>
            <person name="Shea T."/>
            <person name="Sun S."/>
            <person name="Cuomo C.A."/>
            <person name="Heitman J."/>
        </authorList>
    </citation>
    <scope>NUCLEOTIDE SEQUENCE</scope>
    <source>
        <strain evidence="2">CBS 7841</strain>
    </source>
</reference>
<dbReference type="AlphaFoldDB" id="A0A1E3IIU6"/>
<dbReference type="RefSeq" id="XP_066068926.1">
    <property type="nucleotide sequence ID" value="XM_066212829.1"/>
</dbReference>
<dbReference type="Proteomes" id="UP000094043">
    <property type="component" value="Chromosome 4"/>
</dbReference>
<dbReference type="EMBL" id="CP143787">
    <property type="protein sequence ID" value="WVN88226.1"/>
    <property type="molecule type" value="Genomic_DNA"/>
</dbReference>
<feature type="compositionally biased region" description="Acidic residues" evidence="1">
    <location>
        <begin position="54"/>
        <end position="66"/>
    </location>
</feature>
<evidence type="ECO:0000256" key="1">
    <source>
        <dbReference type="SAM" id="MobiDB-lite"/>
    </source>
</evidence>